<dbReference type="InterPro" id="IPR010982">
    <property type="entry name" value="Lambda_DNA-bd_dom_sf"/>
</dbReference>
<reference evidence="6 7" key="1">
    <citation type="journal article" date="2019" name="Int. J. Syst. Evol. Microbiol.">
        <title>The Global Catalogue of Microorganisms (GCM) 10K type strain sequencing project: providing services to taxonomists for standard genome sequencing and annotation.</title>
        <authorList>
            <consortium name="The Broad Institute Genomics Platform"/>
            <consortium name="The Broad Institute Genome Sequencing Center for Infectious Disease"/>
            <person name="Wu L."/>
            <person name="Ma J."/>
        </authorList>
    </citation>
    <scope>NUCLEOTIDE SEQUENCE [LARGE SCALE GENOMIC DNA]</scope>
    <source>
        <strain evidence="6 7">JCM 14319</strain>
    </source>
</reference>
<name>A0ABN2K7B9_9MICO</name>
<evidence type="ECO:0000256" key="2">
    <source>
        <dbReference type="ARBA" id="ARBA00023125"/>
    </source>
</evidence>
<dbReference type="RefSeq" id="WP_232496821.1">
    <property type="nucleotide sequence ID" value="NZ_BAAANH010000001.1"/>
</dbReference>
<comment type="caution">
    <text evidence="6">The sequence shown here is derived from an EMBL/GenBank/DDBJ whole genome shotgun (WGS) entry which is preliminary data.</text>
</comment>
<dbReference type="PANTHER" id="PTHR30146">
    <property type="entry name" value="LACI-RELATED TRANSCRIPTIONAL REPRESSOR"/>
    <property type="match status" value="1"/>
</dbReference>
<dbReference type="InterPro" id="IPR000843">
    <property type="entry name" value="HTH_LacI"/>
</dbReference>
<keyword evidence="3" id="KW-0804">Transcription</keyword>
<dbReference type="InterPro" id="IPR028082">
    <property type="entry name" value="Peripla_BP_I"/>
</dbReference>
<dbReference type="CDD" id="cd06267">
    <property type="entry name" value="PBP1_LacI_sugar_binding-like"/>
    <property type="match status" value="1"/>
</dbReference>
<keyword evidence="7" id="KW-1185">Reference proteome</keyword>
<evidence type="ECO:0000256" key="4">
    <source>
        <dbReference type="SAM" id="MobiDB-lite"/>
    </source>
</evidence>
<dbReference type="PROSITE" id="PS50932">
    <property type="entry name" value="HTH_LACI_2"/>
    <property type="match status" value="1"/>
</dbReference>
<dbReference type="SUPFAM" id="SSF47413">
    <property type="entry name" value="lambda repressor-like DNA-binding domains"/>
    <property type="match status" value="1"/>
</dbReference>
<keyword evidence="1" id="KW-0805">Transcription regulation</keyword>
<dbReference type="Pfam" id="PF13377">
    <property type="entry name" value="Peripla_BP_3"/>
    <property type="match status" value="1"/>
</dbReference>
<evidence type="ECO:0000313" key="6">
    <source>
        <dbReference type="EMBL" id="GAA1749731.1"/>
    </source>
</evidence>
<dbReference type="CDD" id="cd01392">
    <property type="entry name" value="HTH_LacI"/>
    <property type="match status" value="1"/>
</dbReference>
<evidence type="ECO:0000313" key="7">
    <source>
        <dbReference type="Proteomes" id="UP001500506"/>
    </source>
</evidence>
<dbReference type="GO" id="GO:0003677">
    <property type="term" value="F:DNA binding"/>
    <property type="evidence" value="ECO:0007669"/>
    <property type="project" value="UniProtKB-KW"/>
</dbReference>
<dbReference type="EMBL" id="BAAANH010000001">
    <property type="protein sequence ID" value="GAA1749731.1"/>
    <property type="molecule type" value="Genomic_DNA"/>
</dbReference>
<accession>A0ABN2K7B9</accession>
<evidence type="ECO:0000256" key="1">
    <source>
        <dbReference type="ARBA" id="ARBA00023015"/>
    </source>
</evidence>
<dbReference type="Gene3D" id="3.40.50.2300">
    <property type="match status" value="2"/>
</dbReference>
<dbReference type="Pfam" id="PF00356">
    <property type="entry name" value="LacI"/>
    <property type="match status" value="1"/>
</dbReference>
<gene>
    <name evidence="6" type="ORF">GCM10009747_03760</name>
</gene>
<dbReference type="SMART" id="SM00354">
    <property type="entry name" value="HTH_LACI"/>
    <property type="match status" value="1"/>
</dbReference>
<dbReference type="InterPro" id="IPR046335">
    <property type="entry name" value="LacI/GalR-like_sensor"/>
</dbReference>
<evidence type="ECO:0000256" key="3">
    <source>
        <dbReference type="ARBA" id="ARBA00023163"/>
    </source>
</evidence>
<feature type="domain" description="HTH lacI-type" evidence="5">
    <location>
        <begin position="13"/>
        <end position="67"/>
    </location>
</feature>
<feature type="region of interest" description="Disordered" evidence="4">
    <location>
        <begin position="313"/>
        <end position="356"/>
    </location>
</feature>
<keyword evidence="2 6" id="KW-0238">DNA-binding</keyword>
<dbReference type="Gene3D" id="1.10.260.40">
    <property type="entry name" value="lambda repressor-like DNA-binding domains"/>
    <property type="match status" value="1"/>
</dbReference>
<sequence>MADEQDASNSTSPTIYDVARACGVAASTVSRTFSRPGRVNVETADRIRRVAAEMGYRTNTVARALPTSQTALLAMVVPTVPDRFFIEVIRGAKAAAIAAGYTLVVADAGLSADAERAAVNRLIPVVDGVILAGSLLPDSSIRVAAKQRPTVVLNRAMTDVASVLTDSADGMRQAVEHLTALDHRELTYLAGPEASWSDGMRWRSFKVETQRLGLRARRIGPIAPTQAAGMAAASTFAEQMTSGVIAFNDFIAVGFVSGLSRLGVRVPDDVSVIGFDNTAAGFSNLPLTSIAAPLPHLGGQAVRTLMRQIAAARPGRPDAPGAVRPTRLPAQLVVRSSTAPRARRDSNAPGSGERAA</sequence>
<proteinExistence type="predicted"/>
<evidence type="ECO:0000259" key="5">
    <source>
        <dbReference type="PROSITE" id="PS50932"/>
    </source>
</evidence>
<dbReference type="PANTHER" id="PTHR30146:SF138">
    <property type="entry name" value="TRANSCRIPTIONAL REGULATORY PROTEIN"/>
    <property type="match status" value="1"/>
</dbReference>
<protein>
    <submittedName>
        <fullName evidence="6">LacI family DNA-binding transcriptional regulator</fullName>
    </submittedName>
</protein>
<dbReference type="Proteomes" id="UP001500506">
    <property type="component" value="Unassembled WGS sequence"/>
</dbReference>
<organism evidence="6 7">
    <name type="scientific">Agromyces humatus</name>
    <dbReference type="NCBI Taxonomy" id="279573"/>
    <lineage>
        <taxon>Bacteria</taxon>
        <taxon>Bacillati</taxon>
        <taxon>Actinomycetota</taxon>
        <taxon>Actinomycetes</taxon>
        <taxon>Micrococcales</taxon>
        <taxon>Microbacteriaceae</taxon>
        <taxon>Agromyces</taxon>
    </lineage>
</organism>
<feature type="compositionally biased region" description="Low complexity" evidence="4">
    <location>
        <begin position="313"/>
        <end position="325"/>
    </location>
</feature>
<dbReference type="SUPFAM" id="SSF53822">
    <property type="entry name" value="Periplasmic binding protein-like I"/>
    <property type="match status" value="1"/>
</dbReference>